<protein>
    <submittedName>
        <fullName evidence="4">FEM1B</fullName>
    </submittedName>
</protein>
<evidence type="ECO:0000313" key="4">
    <source>
        <dbReference type="EMBL" id="CAC5385377.1"/>
    </source>
</evidence>
<dbReference type="InterPro" id="IPR002110">
    <property type="entry name" value="Ankyrin_rpt"/>
</dbReference>
<dbReference type="InterPro" id="IPR051165">
    <property type="entry name" value="Multifunctional_ANK_Repeat"/>
</dbReference>
<name>A0A6J8BST8_MYTCO</name>
<dbReference type="Gene3D" id="1.25.40.20">
    <property type="entry name" value="Ankyrin repeat-containing domain"/>
    <property type="match status" value="2"/>
</dbReference>
<accession>A0A6J8BST8</accession>
<dbReference type="PANTHER" id="PTHR24123:SF33">
    <property type="entry name" value="PROTEIN HOS4"/>
    <property type="match status" value="1"/>
</dbReference>
<dbReference type="SUPFAM" id="SSF48403">
    <property type="entry name" value="Ankyrin repeat"/>
    <property type="match status" value="1"/>
</dbReference>
<keyword evidence="2" id="KW-0040">ANK repeat</keyword>
<keyword evidence="1" id="KW-0677">Repeat</keyword>
<evidence type="ECO:0000313" key="5">
    <source>
        <dbReference type="Proteomes" id="UP000507470"/>
    </source>
</evidence>
<dbReference type="SMART" id="SM00248">
    <property type="entry name" value="ANK"/>
    <property type="match status" value="4"/>
</dbReference>
<evidence type="ECO:0000256" key="1">
    <source>
        <dbReference type="ARBA" id="ARBA00022737"/>
    </source>
</evidence>
<dbReference type="InterPro" id="IPR036770">
    <property type="entry name" value="Ankyrin_rpt-contain_sf"/>
</dbReference>
<dbReference type="PANTHER" id="PTHR24123">
    <property type="entry name" value="ANKYRIN REPEAT-CONTAINING"/>
    <property type="match status" value="1"/>
</dbReference>
<dbReference type="Pfam" id="PF12796">
    <property type="entry name" value="Ank_2"/>
    <property type="match status" value="1"/>
</dbReference>
<proteinExistence type="predicted"/>
<dbReference type="OrthoDB" id="76098at2759"/>
<dbReference type="AlphaFoldDB" id="A0A6J8BST8"/>
<dbReference type="Proteomes" id="UP000507470">
    <property type="component" value="Unassembled WGS sequence"/>
</dbReference>
<reference evidence="4 5" key="1">
    <citation type="submission" date="2020-06" db="EMBL/GenBank/DDBJ databases">
        <authorList>
            <person name="Li R."/>
            <person name="Bekaert M."/>
        </authorList>
    </citation>
    <scope>NUCLEOTIDE SEQUENCE [LARGE SCALE GENOMIC DNA]</scope>
    <source>
        <strain evidence="5">wild</strain>
    </source>
</reference>
<gene>
    <name evidence="4" type="ORF">MCOR_20925</name>
</gene>
<dbReference type="EMBL" id="CACVKT020003694">
    <property type="protein sequence ID" value="CAC5385377.1"/>
    <property type="molecule type" value="Genomic_DNA"/>
</dbReference>
<feature type="compositionally biased region" description="Basic and acidic residues" evidence="3">
    <location>
        <begin position="14"/>
        <end position="29"/>
    </location>
</feature>
<sequence>MESLNDASEQDNESETRQDSEDQTRRLSECSDNYINTMMEDDTGSHDCEDSNGIWSHDCEERDGWADDSFCFGDGVGDETFEVIKSIIFDLIANTARLNGKVAKDAEYYLGCVLSVCSSQQRKLLMKTQNQKHVPLSLACEIGNINVVRFLVDHCYADVNEHFGWPLYWAVFRKREHIVRYLLERDADSGTQIACNYNILMTALGIEVSKCSEIIEEHRICIQHKQRSDGNRIDRYQLISDNALLPDHADNYNGEIVNLLIQFSAVEKSSVVSLYYILKDLLDKIKEDKNGIYFLKILKRIPVVDDIKTKDGRSFLEHVILQTKINLSAVVALIERGANINTVRTKDVIILPKSYYQFHNIQNCVDSVLELCQDGLFKSDDDSEKHFLHPILYAAHLGLVPLLINFLSLPQIPLRDKLDAVEVYGAFLIVRHDKFSEALFLWKIVTKFRMNSMESSYSLFLDDMSLDSVQNRQILYPLYKHYEECKPNNEIYRKHVISHERLAFIYNTEFQTLDDLARIKPDMTRDLLIQAALIYERVAGYGNSITCHVFERLAQRYMTLNELIPYMQLMLYCLPMFTRFLSPNIRLNNRCTYILGLMRTGLLHVLCKRKVREKLDFDTIMAIMKCLLLACFTVHYDFRFSKLTFSHFIIAIVKIEEHQKSPEEDAMFRSFLKKVIKLDLRDEFKQTFLHYAVVSRKLYHSDLWRSDQDNGDFSLPPKNWWINYYDEPLSPTQLLLECGADPNIHDAHGHTPLHAFYLSTNDGKKKLTLEHKNVLDLLLGADAHADFRDSEGKTPVEYSQLTCLPLCRVGNRSLQCLVSRYICLNSHRYLHQMSSLTKYMVQYIELHQKHGQLHYKPGTKKYLF</sequence>
<keyword evidence="5" id="KW-1185">Reference proteome</keyword>
<evidence type="ECO:0000256" key="2">
    <source>
        <dbReference type="ARBA" id="ARBA00023043"/>
    </source>
</evidence>
<feature type="region of interest" description="Disordered" evidence="3">
    <location>
        <begin position="1"/>
        <end position="31"/>
    </location>
</feature>
<organism evidence="4 5">
    <name type="scientific">Mytilus coruscus</name>
    <name type="common">Sea mussel</name>
    <dbReference type="NCBI Taxonomy" id="42192"/>
    <lineage>
        <taxon>Eukaryota</taxon>
        <taxon>Metazoa</taxon>
        <taxon>Spiralia</taxon>
        <taxon>Lophotrochozoa</taxon>
        <taxon>Mollusca</taxon>
        <taxon>Bivalvia</taxon>
        <taxon>Autobranchia</taxon>
        <taxon>Pteriomorphia</taxon>
        <taxon>Mytilida</taxon>
        <taxon>Mytiloidea</taxon>
        <taxon>Mytilidae</taxon>
        <taxon>Mytilinae</taxon>
        <taxon>Mytilus</taxon>
    </lineage>
</organism>
<evidence type="ECO:0000256" key="3">
    <source>
        <dbReference type="SAM" id="MobiDB-lite"/>
    </source>
</evidence>